<dbReference type="RefSeq" id="WP_025386508.1">
    <property type="nucleotide sequence ID" value="NZ_LCUA01000007.1"/>
</dbReference>
<dbReference type="EMBL" id="LNYP01000019">
    <property type="protein sequence ID" value="KTD39631.1"/>
    <property type="molecule type" value="Genomic_DNA"/>
</dbReference>
<evidence type="ECO:0000256" key="4">
    <source>
        <dbReference type="ARBA" id="ARBA00023136"/>
    </source>
</evidence>
<evidence type="ECO:0000256" key="5">
    <source>
        <dbReference type="SAM" id="Phobius"/>
    </source>
</evidence>
<evidence type="ECO:0000256" key="3">
    <source>
        <dbReference type="ARBA" id="ARBA00022989"/>
    </source>
</evidence>
<evidence type="ECO:0000256" key="1">
    <source>
        <dbReference type="ARBA" id="ARBA00004141"/>
    </source>
</evidence>
<gene>
    <name evidence="7" type="ORF">Loak_1057</name>
</gene>
<evidence type="ECO:0000313" key="7">
    <source>
        <dbReference type="EMBL" id="KTD39631.1"/>
    </source>
</evidence>
<keyword evidence="3 5" id="KW-1133">Transmembrane helix</keyword>
<dbReference type="AlphaFoldDB" id="A0A0W0X4W9"/>
<evidence type="ECO:0000259" key="6">
    <source>
        <dbReference type="Pfam" id="PF13515"/>
    </source>
</evidence>
<dbReference type="Pfam" id="PF13515">
    <property type="entry name" value="FUSC_2"/>
    <property type="match status" value="1"/>
</dbReference>
<feature type="transmembrane region" description="Helical" evidence="5">
    <location>
        <begin position="58"/>
        <end position="75"/>
    </location>
</feature>
<sequence>MKLRNTTKMAIQAAIAIAIAELISEHFAFERGYWITLTAMALTAQTWGESVKRSVERVGMTALGGCVGTVLYFLLPGDKTIIMIFLLIFVFFTIYLMKIQHLIAMFFLTCFVVFLFALIGNWNLLLLQARIIDTALGAGIALTVGCFLFPVKTNVADLFIGYLQKMNALLKMVIKTKQARTYVSSHVLSMDFQDIKKNALSIRYELLFHRLSGQDFFTVLNRIEQCSLYMSNLIESYQWLLPHLNQDDIRLIETAANTTKHNIKVLILQLQKEGNSTMLPAANVSSLLAKAITKHPERFASLESDTHGFYSLMYFFTQLNENLNEVSVVLAQKY</sequence>
<accession>A0A0W0X4W9</accession>
<keyword evidence="2 5" id="KW-0812">Transmembrane</keyword>
<keyword evidence="4 5" id="KW-0472">Membrane</keyword>
<proteinExistence type="predicted"/>
<feature type="domain" description="Integral membrane bound transporter" evidence="6">
    <location>
        <begin position="20"/>
        <end position="144"/>
    </location>
</feature>
<dbReference type="GO" id="GO:0016020">
    <property type="term" value="C:membrane"/>
    <property type="evidence" value="ECO:0007669"/>
    <property type="project" value="UniProtKB-SubCell"/>
</dbReference>
<organism evidence="7 8">
    <name type="scientific">Legionella oakridgensis</name>
    <dbReference type="NCBI Taxonomy" id="29423"/>
    <lineage>
        <taxon>Bacteria</taxon>
        <taxon>Pseudomonadati</taxon>
        <taxon>Pseudomonadota</taxon>
        <taxon>Gammaproteobacteria</taxon>
        <taxon>Legionellales</taxon>
        <taxon>Legionellaceae</taxon>
        <taxon>Legionella</taxon>
    </lineage>
</organism>
<feature type="transmembrane region" description="Helical" evidence="5">
    <location>
        <begin position="104"/>
        <end position="125"/>
    </location>
</feature>
<name>A0A0W0X4W9_9GAMM</name>
<evidence type="ECO:0000256" key="2">
    <source>
        <dbReference type="ARBA" id="ARBA00022692"/>
    </source>
</evidence>
<dbReference type="Proteomes" id="UP000054858">
    <property type="component" value="Unassembled WGS sequence"/>
</dbReference>
<comment type="subcellular location">
    <subcellularLocation>
        <location evidence="1">Membrane</location>
        <topology evidence="1">Multi-pass membrane protein</topology>
    </subcellularLocation>
</comment>
<reference evidence="7 8" key="1">
    <citation type="submission" date="2015-11" db="EMBL/GenBank/DDBJ databases">
        <title>Genomic analysis of 38 Legionella species identifies large and diverse effector repertoires.</title>
        <authorList>
            <person name="Burstein D."/>
            <person name="Amaro F."/>
            <person name="Zusman T."/>
            <person name="Lifshitz Z."/>
            <person name="Cohen O."/>
            <person name="Gilbert J.A."/>
            <person name="Pupko T."/>
            <person name="Shuman H.A."/>
            <person name="Segal G."/>
        </authorList>
    </citation>
    <scope>NUCLEOTIDE SEQUENCE [LARGE SCALE GENOMIC DNA]</scope>
    <source>
        <strain evidence="7 8">Oak Ridge-10</strain>
    </source>
</reference>
<feature type="transmembrane region" description="Helical" evidence="5">
    <location>
        <begin position="81"/>
        <end position="97"/>
    </location>
</feature>
<dbReference type="InterPro" id="IPR049453">
    <property type="entry name" value="Memb_transporter_dom"/>
</dbReference>
<evidence type="ECO:0000313" key="8">
    <source>
        <dbReference type="Proteomes" id="UP000054858"/>
    </source>
</evidence>
<protein>
    <submittedName>
        <fullName evidence="7">Fusaric acid resistance protein family protein</fullName>
    </submittedName>
</protein>
<dbReference type="PATRIC" id="fig|29423.5.peg.1110"/>
<comment type="caution">
    <text evidence="7">The sequence shown here is derived from an EMBL/GenBank/DDBJ whole genome shotgun (WGS) entry which is preliminary data.</text>
</comment>